<gene>
    <name evidence="1" type="ORF">S01H4_67280</name>
</gene>
<evidence type="ECO:0000313" key="1">
    <source>
        <dbReference type="EMBL" id="GAH21425.1"/>
    </source>
</evidence>
<protein>
    <submittedName>
        <fullName evidence="1">Uncharacterized protein</fullName>
    </submittedName>
</protein>
<organism evidence="1">
    <name type="scientific">marine sediment metagenome</name>
    <dbReference type="NCBI Taxonomy" id="412755"/>
    <lineage>
        <taxon>unclassified sequences</taxon>
        <taxon>metagenomes</taxon>
        <taxon>ecological metagenomes</taxon>
    </lineage>
</organism>
<feature type="non-terminal residue" evidence="1">
    <location>
        <position position="38"/>
    </location>
</feature>
<dbReference type="EMBL" id="BART01042220">
    <property type="protein sequence ID" value="GAH21425.1"/>
    <property type="molecule type" value="Genomic_DNA"/>
</dbReference>
<proteinExistence type="predicted"/>
<accession>X1EM53</accession>
<sequence>MTQQSINHVLNYPGEANGVFMSLNKSQQDDVYEILNQI</sequence>
<reference evidence="1" key="1">
    <citation type="journal article" date="2014" name="Front. Microbiol.">
        <title>High frequency of phylogenetically diverse reductive dehalogenase-homologous genes in deep subseafloor sedimentary metagenomes.</title>
        <authorList>
            <person name="Kawai M."/>
            <person name="Futagami T."/>
            <person name="Toyoda A."/>
            <person name="Takaki Y."/>
            <person name="Nishi S."/>
            <person name="Hori S."/>
            <person name="Arai W."/>
            <person name="Tsubouchi T."/>
            <person name="Morono Y."/>
            <person name="Uchiyama I."/>
            <person name="Ito T."/>
            <person name="Fujiyama A."/>
            <person name="Inagaki F."/>
            <person name="Takami H."/>
        </authorList>
    </citation>
    <scope>NUCLEOTIDE SEQUENCE</scope>
    <source>
        <strain evidence="1">Expedition CK06-06</strain>
    </source>
</reference>
<comment type="caution">
    <text evidence="1">The sequence shown here is derived from an EMBL/GenBank/DDBJ whole genome shotgun (WGS) entry which is preliminary data.</text>
</comment>
<dbReference type="AlphaFoldDB" id="X1EM53"/>
<name>X1EM53_9ZZZZ</name>